<gene>
    <name evidence="1" type="ORF">C5L14_23435</name>
</gene>
<proteinExistence type="predicted"/>
<dbReference type="AlphaFoldDB" id="A0A2S9Q6C2"/>
<dbReference type="Gene3D" id="3.40.1230.10">
    <property type="entry name" value="MTH938-like"/>
    <property type="match status" value="1"/>
</dbReference>
<dbReference type="EMBL" id="PUEJ01000010">
    <property type="protein sequence ID" value="PRH84918.1"/>
    <property type="molecule type" value="Genomic_DNA"/>
</dbReference>
<comment type="caution">
    <text evidence="1">The sequence shown here is derived from an EMBL/GenBank/DDBJ whole genome shotgun (WGS) entry which is preliminary data.</text>
</comment>
<evidence type="ECO:0000313" key="2">
    <source>
        <dbReference type="Proteomes" id="UP000237682"/>
    </source>
</evidence>
<accession>A0A2S9Q6C2</accession>
<keyword evidence="2" id="KW-1185">Reference proteome</keyword>
<dbReference type="OrthoDB" id="7351393at2"/>
<evidence type="ECO:0000313" key="1">
    <source>
        <dbReference type="EMBL" id="PRH84918.1"/>
    </source>
</evidence>
<dbReference type="PANTHER" id="PTHR21192:SF2">
    <property type="entry name" value="NADH DEHYDROGENASE [UBIQUINONE] 1 ALPHA SUBCOMPLEX ASSEMBLY FACTOR 3"/>
    <property type="match status" value="1"/>
</dbReference>
<protein>
    <recommendedName>
        <fullName evidence="3">Xcc1710-like domain-containing protein</fullName>
    </recommendedName>
</protein>
<dbReference type="SUPFAM" id="SSF64076">
    <property type="entry name" value="MTH938-like"/>
    <property type="match status" value="1"/>
</dbReference>
<dbReference type="Proteomes" id="UP000237682">
    <property type="component" value="Unassembled WGS sequence"/>
</dbReference>
<organism evidence="1 2">
    <name type="scientific">Labrys okinawensis</name>
    <dbReference type="NCBI Taxonomy" id="346911"/>
    <lineage>
        <taxon>Bacteria</taxon>
        <taxon>Pseudomonadati</taxon>
        <taxon>Pseudomonadota</taxon>
        <taxon>Alphaproteobacteria</taxon>
        <taxon>Hyphomicrobiales</taxon>
        <taxon>Xanthobacteraceae</taxon>
        <taxon>Labrys</taxon>
    </lineage>
</organism>
<sequence>MTGGERRFLPRVAPIDAYGTGGFRFAEMSHRGSLLCLPSGMHAWPVTSAAEFSVQAFEPVFAEADAIEILLVGTGPDVVFFPEALRWRFRDLKIVVDAMPTGAATRTWNVLLAEDRRVAAALIAVP</sequence>
<dbReference type="Pfam" id="PF04430">
    <property type="entry name" value="DUF498"/>
    <property type="match status" value="1"/>
</dbReference>
<dbReference type="RefSeq" id="WP_105864504.1">
    <property type="nucleotide sequence ID" value="NZ_PUEJ01000010.1"/>
</dbReference>
<reference evidence="1 2" key="1">
    <citation type="submission" date="2018-02" db="EMBL/GenBank/DDBJ databases">
        <title>Whole genome sequencing of endophytic bacterium.</title>
        <authorList>
            <person name="Eedara R."/>
            <person name="Podile A.R."/>
        </authorList>
    </citation>
    <scope>NUCLEOTIDE SEQUENCE [LARGE SCALE GENOMIC DNA]</scope>
    <source>
        <strain evidence="1 2">RP1T</strain>
    </source>
</reference>
<dbReference type="CDD" id="cd00248">
    <property type="entry name" value="Mth938-like"/>
    <property type="match status" value="1"/>
</dbReference>
<dbReference type="InterPro" id="IPR007523">
    <property type="entry name" value="NDUFAF3/AAMDC"/>
</dbReference>
<evidence type="ECO:0008006" key="3">
    <source>
        <dbReference type="Google" id="ProtNLM"/>
    </source>
</evidence>
<dbReference type="PANTHER" id="PTHR21192">
    <property type="entry name" value="NUCLEAR PROTEIN E3-3"/>
    <property type="match status" value="1"/>
</dbReference>
<dbReference type="InterPro" id="IPR036748">
    <property type="entry name" value="MTH938-like_sf"/>
</dbReference>
<name>A0A2S9Q6C2_9HYPH</name>